<sequence length="87" mass="9890">MTERRRLLRSLAALALPRRLLHRQRPSVDVRLPASPDIGGFPPSKPFLIALPSFSSARVSAPALFRYYARNREETAELQTCMNLWLA</sequence>
<dbReference type="AlphaFoldDB" id="Q69R57"/>
<accession>Q69R57</accession>
<reference evidence="2" key="2">
    <citation type="journal article" date="2008" name="Nucleic Acids Res.">
        <title>The rice annotation project database (RAP-DB): 2008 update.</title>
        <authorList>
            <consortium name="The rice annotation project (RAP)"/>
        </authorList>
    </citation>
    <scope>GENOME REANNOTATION</scope>
    <source>
        <strain evidence="2">cv. Nipponbare</strain>
    </source>
</reference>
<organism evidence="1 2">
    <name type="scientific">Oryza sativa subsp. japonica</name>
    <name type="common">Rice</name>
    <dbReference type="NCBI Taxonomy" id="39947"/>
    <lineage>
        <taxon>Eukaryota</taxon>
        <taxon>Viridiplantae</taxon>
        <taxon>Streptophyta</taxon>
        <taxon>Embryophyta</taxon>
        <taxon>Tracheophyta</taxon>
        <taxon>Spermatophyta</taxon>
        <taxon>Magnoliopsida</taxon>
        <taxon>Liliopsida</taxon>
        <taxon>Poales</taxon>
        <taxon>Poaceae</taxon>
        <taxon>BOP clade</taxon>
        <taxon>Oryzoideae</taxon>
        <taxon>Oryzeae</taxon>
        <taxon>Oryzinae</taxon>
        <taxon>Oryza</taxon>
        <taxon>Oryza sativa</taxon>
    </lineage>
</organism>
<gene>
    <name evidence="1" type="primary">OSJNBb0009H02.17</name>
</gene>
<evidence type="ECO:0000313" key="1">
    <source>
        <dbReference type="EMBL" id="BAD33371.1"/>
    </source>
</evidence>
<name>Q69R57_ORYSJ</name>
<dbReference type="EMBL" id="AP005250">
    <property type="protein sequence ID" value="BAD33371.1"/>
    <property type="molecule type" value="Genomic_DNA"/>
</dbReference>
<reference evidence="2" key="1">
    <citation type="journal article" date="2005" name="Nature">
        <title>The map-based sequence of the rice genome.</title>
        <authorList>
            <consortium name="International rice genome sequencing project (IRGSP)"/>
            <person name="Matsumoto T."/>
            <person name="Wu J."/>
            <person name="Kanamori H."/>
            <person name="Katayose Y."/>
            <person name="Fujisawa M."/>
            <person name="Namiki N."/>
            <person name="Mizuno H."/>
            <person name="Yamamoto K."/>
            <person name="Antonio B.A."/>
            <person name="Baba T."/>
            <person name="Sakata K."/>
            <person name="Nagamura Y."/>
            <person name="Aoki H."/>
            <person name="Arikawa K."/>
            <person name="Arita K."/>
            <person name="Bito T."/>
            <person name="Chiden Y."/>
            <person name="Fujitsuka N."/>
            <person name="Fukunaka R."/>
            <person name="Hamada M."/>
            <person name="Harada C."/>
            <person name="Hayashi A."/>
            <person name="Hijishita S."/>
            <person name="Honda M."/>
            <person name="Hosokawa S."/>
            <person name="Ichikawa Y."/>
            <person name="Idonuma A."/>
            <person name="Iijima M."/>
            <person name="Ikeda M."/>
            <person name="Ikeno M."/>
            <person name="Ito K."/>
            <person name="Ito S."/>
            <person name="Ito T."/>
            <person name="Ito Y."/>
            <person name="Ito Y."/>
            <person name="Iwabuchi A."/>
            <person name="Kamiya K."/>
            <person name="Karasawa W."/>
            <person name="Kurita K."/>
            <person name="Katagiri S."/>
            <person name="Kikuta A."/>
            <person name="Kobayashi H."/>
            <person name="Kobayashi N."/>
            <person name="Machita K."/>
            <person name="Maehara T."/>
            <person name="Masukawa M."/>
            <person name="Mizubayashi T."/>
            <person name="Mukai Y."/>
            <person name="Nagasaki H."/>
            <person name="Nagata Y."/>
            <person name="Naito S."/>
            <person name="Nakashima M."/>
            <person name="Nakama Y."/>
            <person name="Nakamichi Y."/>
            <person name="Nakamura M."/>
            <person name="Meguro A."/>
            <person name="Negishi M."/>
            <person name="Ohta I."/>
            <person name="Ohta T."/>
            <person name="Okamoto M."/>
            <person name="Ono N."/>
            <person name="Saji S."/>
            <person name="Sakaguchi M."/>
            <person name="Sakai K."/>
            <person name="Shibata M."/>
            <person name="Shimokawa T."/>
            <person name="Song J."/>
            <person name="Takazaki Y."/>
            <person name="Terasawa K."/>
            <person name="Tsugane M."/>
            <person name="Tsuji K."/>
            <person name="Ueda S."/>
            <person name="Waki K."/>
            <person name="Yamagata H."/>
            <person name="Yamamoto M."/>
            <person name="Yamamoto S."/>
            <person name="Yamane H."/>
            <person name="Yoshiki S."/>
            <person name="Yoshihara R."/>
            <person name="Yukawa K."/>
            <person name="Zhong H."/>
            <person name="Yano M."/>
            <person name="Yuan Q."/>
            <person name="Ouyang S."/>
            <person name="Liu J."/>
            <person name="Jones K.M."/>
            <person name="Gansberger K."/>
            <person name="Moffat K."/>
            <person name="Hill J."/>
            <person name="Bera J."/>
            <person name="Fadrosh D."/>
            <person name="Jin S."/>
            <person name="Johri S."/>
            <person name="Kim M."/>
            <person name="Overton L."/>
            <person name="Reardon M."/>
            <person name="Tsitrin T."/>
            <person name="Vuong H."/>
            <person name="Weaver B."/>
            <person name="Ciecko A."/>
            <person name="Tallon L."/>
            <person name="Jackson J."/>
            <person name="Pai G."/>
            <person name="Aken S.V."/>
            <person name="Utterback T."/>
            <person name="Reidmuller S."/>
            <person name="Feldblyum T."/>
            <person name="Hsiao J."/>
            <person name="Zismann V."/>
            <person name="Iobst S."/>
            <person name="de Vazeille A.R."/>
            <person name="Buell C.R."/>
            <person name="Ying K."/>
            <person name="Li Y."/>
            <person name="Lu T."/>
            <person name="Huang Y."/>
            <person name="Zhao Q."/>
            <person name="Feng Q."/>
            <person name="Zhang L."/>
            <person name="Zhu J."/>
            <person name="Weng Q."/>
            <person name="Mu J."/>
            <person name="Lu Y."/>
            <person name="Fan D."/>
            <person name="Liu Y."/>
            <person name="Guan J."/>
            <person name="Zhang Y."/>
            <person name="Yu S."/>
            <person name="Liu X."/>
            <person name="Zhang Y."/>
            <person name="Hong G."/>
            <person name="Han B."/>
            <person name="Choisne N."/>
            <person name="Demange N."/>
            <person name="Orjeda G."/>
            <person name="Samain S."/>
            <person name="Cattolico L."/>
            <person name="Pelletier E."/>
            <person name="Couloux A."/>
            <person name="Segurens B."/>
            <person name="Wincker P."/>
            <person name="D'Hont A."/>
            <person name="Scarpelli C."/>
            <person name="Weissenbach J."/>
            <person name="Salanoubat M."/>
            <person name="Quetier F."/>
            <person name="Yu Y."/>
            <person name="Kim H.R."/>
            <person name="Rambo T."/>
            <person name="Currie J."/>
            <person name="Collura K."/>
            <person name="Luo M."/>
            <person name="Yang T."/>
            <person name="Ammiraju J.S.S."/>
            <person name="Engler F."/>
            <person name="Soderlund C."/>
            <person name="Wing R.A."/>
            <person name="Palmer L.E."/>
            <person name="de la Bastide M."/>
            <person name="Spiegel L."/>
            <person name="Nascimento L."/>
            <person name="Zutavern T."/>
            <person name="O'Shaughnessy A."/>
            <person name="Dike S."/>
            <person name="Dedhia N."/>
            <person name="Preston R."/>
            <person name="Balija V."/>
            <person name="McCombie W.R."/>
            <person name="Chow T."/>
            <person name="Chen H."/>
            <person name="Chung M."/>
            <person name="Chen C."/>
            <person name="Shaw J."/>
            <person name="Wu H."/>
            <person name="Hsiao K."/>
            <person name="Chao Y."/>
            <person name="Chu M."/>
            <person name="Cheng C."/>
            <person name="Hour A."/>
            <person name="Lee P."/>
            <person name="Lin S."/>
            <person name="Lin Y."/>
            <person name="Liou J."/>
            <person name="Liu S."/>
            <person name="Hsing Y."/>
            <person name="Raghuvanshi S."/>
            <person name="Mohanty A."/>
            <person name="Bharti A.K."/>
            <person name="Gaur A."/>
            <person name="Gupta V."/>
            <person name="Kumar D."/>
            <person name="Ravi V."/>
            <person name="Vij S."/>
            <person name="Kapur A."/>
            <person name="Khurana P."/>
            <person name="Khurana P."/>
            <person name="Khurana J.P."/>
            <person name="Tyagi A.K."/>
            <person name="Gaikwad K."/>
            <person name="Singh A."/>
            <person name="Dalal V."/>
            <person name="Srivastava S."/>
            <person name="Dixit A."/>
            <person name="Pal A.K."/>
            <person name="Ghazi I.A."/>
            <person name="Yadav M."/>
            <person name="Pandit A."/>
            <person name="Bhargava A."/>
            <person name="Sureshbabu K."/>
            <person name="Batra K."/>
            <person name="Sharma T.R."/>
            <person name="Mohapatra T."/>
            <person name="Singh N.K."/>
            <person name="Messing J."/>
            <person name="Nelson A.B."/>
            <person name="Fuks G."/>
            <person name="Kavchok S."/>
            <person name="Keizer G."/>
            <person name="Linton E."/>
            <person name="Llaca V."/>
            <person name="Song R."/>
            <person name="Tanyolac B."/>
            <person name="Young S."/>
            <person name="Ho-Il K."/>
            <person name="Hahn J.H."/>
            <person name="Sangsakoo G."/>
            <person name="Vanavichit A."/>
            <person name="de Mattos Luiz.A.T."/>
            <person name="Zimmer P.D."/>
            <person name="Malone G."/>
            <person name="Dellagostin O."/>
            <person name="de Oliveira A.C."/>
            <person name="Bevan M."/>
            <person name="Bancroft I."/>
            <person name="Minx P."/>
            <person name="Cordum H."/>
            <person name="Wilson R."/>
            <person name="Cheng Z."/>
            <person name="Jin W."/>
            <person name="Jiang J."/>
            <person name="Leong S.A."/>
            <person name="Iwama H."/>
            <person name="Gojobori T."/>
            <person name="Itoh T."/>
            <person name="Niimura Y."/>
            <person name="Fujii Y."/>
            <person name="Habara T."/>
            <person name="Sakai H."/>
            <person name="Sato Y."/>
            <person name="Wilson G."/>
            <person name="Kumar K."/>
            <person name="McCouch S."/>
            <person name="Juretic N."/>
            <person name="Hoen D."/>
            <person name="Wright S."/>
            <person name="Bruskiewich R."/>
            <person name="Bureau T."/>
            <person name="Miyao A."/>
            <person name="Hirochika H."/>
            <person name="Nishikawa T."/>
            <person name="Kadowaki K."/>
            <person name="Sugiura M."/>
            <person name="Burr B."/>
            <person name="Sasaki T."/>
        </authorList>
    </citation>
    <scope>NUCLEOTIDE SEQUENCE [LARGE SCALE GENOMIC DNA]</scope>
    <source>
        <strain evidence="2">cv. Nipponbare</strain>
    </source>
</reference>
<proteinExistence type="predicted"/>
<protein>
    <submittedName>
        <fullName evidence="1">Uncharacterized protein</fullName>
    </submittedName>
</protein>
<evidence type="ECO:0000313" key="2">
    <source>
        <dbReference type="Proteomes" id="UP000000763"/>
    </source>
</evidence>
<dbReference type="Proteomes" id="UP000000763">
    <property type="component" value="Chromosome 8"/>
</dbReference>